<dbReference type="EMBL" id="CM007386">
    <property type="protein sequence ID" value="ONK65716.1"/>
    <property type="molecule type" value="Genomic_DNA"/>
</dbReference>
<accession>A0A5P1EIK0</accession>
<evidence type="ECO:0000313" key="3">
    <source>
        <dbReference type="EMBL" id="ONK65716.1"/>
    </source>
</evidence>
<feature type="region of interest" description="Disordered" evidence="1">
    <location>
        <begin position="25"/>
        <end position="47"/>
    </location>
</feature>
<feature type="compositionally biased region" description="Basic and acidic residues" evidence="1">
    <location>
        <begin position="33"/>
        <end position="47"/>
    </location>
</feature>
<evidence type="ECO:0000256" key="2">
    <source>
        <dbReference type="SAM" id="SignalP"/>
    </source>
</evidence>
<reference evidence="4" key="1">
    <citation type="journal article" date="2017" name="Nat. Commun.">
        <title>The asparagus genome sheds light on the origin and evolution of a young Y chromosome.</title>
        <authorList>
            <person name="Harkess A."/>
            <person name="Zhou J."/>
            <person name="Xu C."/>
            <person name="Bowers J.E."/>
            <person name="Van der Hulst R."/>
            <person name="Ayyampalayam S."/>
            <person name="Mercati F."/>
            <person name="Riccardi P."/>
            <person name="McKain M.R."/>
            <person name="Kakrana A."/>
            <person name="Tang H."/>
            <person name="Ray J."/>
            <person name="Groenendijk J."/>
            <person name="Arikit S."/>
            <person name="Mathioni S.M."/>
            <person name="Nakano M."/>
            <person name="Shan H."/>
            <person name="Telgmann-Rauber A."/>
            <person name="Kanno A."/>
            <person name="Yue Z."/>
            <person name="Chen H."/>
            <person name="Li W."/>
            <person name="Chen Y."/>
            <person name="Xu X."/>
            <person name="Zhang Y."/>
            <person name="Luo S."/>
            <person name="Chen H."/>
            <person name="Gao J."/>
            <person name="Mao Z."/>
            <person name="Pires J.C."/>
            <person name="Luo M."/>
            <person name="Kudrna D."/>
            <person name="Wing R.A."/>
            <person name="Meyers B.C."/>
            <person name="Yi K."/>
            <person name="Kong H."/>
            <person name="Lavrijsen P."/>
            <person name="Sunseri F."/>
            <person name="Falavigna A."/>
            <person name="Ye Y."/>
            <person name="Leebens-Mack J.H."/>
            <person name="Chen G."/>
        </authorList>
    </citation>
    <scope>NUCLEOTIDE SEQUENCE [LARGE SCALE GENOMIC DNA]</scope>
    <source>
        <strain evidence="4">cv. DH0086</strain>
    </source>
</reference>
<dbReference type="Proteomes" id="UP000243459">
    <property type="component" value="Chromosome 6"/>
</dbReference>
<organism evidence="3 4">
    <name type="scientific">Asparagus officinalis</name>
    <name type="common">Garden asparagus</name>
    <dbReference type="NCBI Taxonomy" id="4686"/>
    <lineage>
        <taxon>Eukaryota</taxon>
        <taxon>Viridiplantae</taxon>
        <taxon>Streptophyta</taxon>
        <taxon>Embryophyta</taxon>
        <taxon>Tracheophyta</taxon>
        <taxon>Spermatophyta</taxon>
        <taxon>Magnoliopsida</taxon>
        <taxon>Liliopsida</taxon>
        <taxon>Asparagales</taxon>
        <taxon>Asparagaceae</taxon>
        <taxon>Asparagoideae</taxon>
        <taxon>Asparagus</taxon>
    </lineage>
</organism>
<name>A0A5P1EIK0_ASPOF</name>
<dbReference type="Gramene" id="ONK65716">
    <property type="protein sequence ID" value="ONK65716"/>
    <property type="gene ID" value="A4U43_C06F200"/>
</dbReference>
<keyword evidence="2" id="KW-0732">Signal</keyword>
<evidence type="ECO:0000256" key="1">
    <source>
        <dbReference type="SAM" id="MobiDB-lite"/>
    </source>
</evidence>
<keyword evidence="4" id="KW-1185">Reference proteome</keyword>
<gene>
    <name evidence="3" type="ORF">A4U43_C06F200</name>
</gene>
<protein>
    <submittedName>
        <fullName evidence="3">Uncharacterized protein</fullName>
    </submittedName>
</protein>
<sequence length="86" mass="9780">MERSVRSFWAVLLLSALLVVDARPTATQGSTPEGHEHGAAMPEFRIRSDPEVQLPEEDVRAWEHGQARPALDLAQFRVTYFLFVKF</sequence>
<feature type="chain" id="PRO_5024446111" evidence="2">
    <location>
        <begin position="23"/>
        <end position="86"/>
    </location>
</feature>
<dbReference type="AlphaFoldDB" id="A0A5P1EIK0"/>
<evidence type="ECO:0000313" key="4">
    <source>
        <dbReference type="Proteomes" id="UP000243459"/>
    </source>
</evidence>
<feature type="signal peptide" evidence="2">
    <location>
        <begin position="1"/>
        <end position="22"/>
    </location>
</feature>
<proteinExistence type="predicted"/>